<dbReference type="OrthoDB" id="20105at2759"/>
<sequence length="842" mass="93747">MSRDRNEKRLLSIHELEIKRQHVLHEIEMIHRDEEARLMKLKVLSSKDENARLKEAAGNKGAESQELANLLATLRQELHEAHHAARGQEAKSKKQSNEIAALKVELESLRGSVQDSGHILQEKLTLARELDRLRPEIEHLRSQLSSHRSVIAEKHALQRQVDTLEVELDNQKRSKQKLQDEEQKQALDELRSQLADAERMIAAEKRESEKVAKADENTTAEVSSNMERLEERAVAMKEKVKSLQQDLKKVRGELDQERAAHEATRLAMQKLKKPTQQAVPAAKKRKVEESSFADITIETPGNESQHEKHGVKKRGFSHAPMGEKSHFSVTPFLNRKKPIEEELELEHEDATASMVPDDLTAVSEAENMANESAEEERPAKTKARGKAPGKRLADIDTEPMAMDGQEMAEADPVPQVRPETGQPAKPKTKLAQADAYQLGQPTAKRAPPAEIDAKRRKRKLGGNSTFFDEEDEADEPPAPSLAKPNLAGKRKKTQLGGVANAFAKTTFSPLKRDRPKGLSSNACASAMASAQSFTVANLCLRGLSRLNTAFHRAQSHSSRQPVRCASSTSRWKQRQGRDAYAKDAKVQGLKSRAAFKLLELMCSKGYAPGSWSQVALERTKPHGKVIGIDLIPAQAPRGVITFQGDFLSPMVQKLVKNLITETDRRKPKTQPPASTDDENIADETAKIAIERPSYIDLERHASQSTGDLPEETGSSQGRLVDVVLSDMSAPWDQTSGFNMNTMSNPYHRLMNTSGVAFRDHAGSMDLCNTALEFASDTLRPGGHFVCKFYAGSEDKALEQRLKKLFSRVYREKPESSRSVRAHSVVTLGVRSANDSRKARRHT</sequence>
<reference evidence="9" key="2">
    <citation type="submission" date="2022-07" db="EMBL/GenBank/DDBJ databases">
        <authorList>
            <person name="Goncalves M.F.M."/>
            <person name="Hilario S."/>
            <person name="Van De Peer Y."/>
            <person name="Esteves A.C."/>
            <person name="Alves A."/>
        </authorList>
    </citation>
    <scope>NUCLEOTIDE SEQUENCE</scope>
    <source>
        <strain evidence="9">MUM 19.33</strain>
    </source>
</reference>
<dbReference type="PANTHER" id="PTHR10920:SF18">
    <property type="entry name" value="RRNA METHYLTRANSFERASE 2, MITOCHONDRIAL"/>
    <property type="match status" value="1"/>
</dbReference>
<evidence type="ECO:0000256" key="3">
    <source>
        <dbReference type="ARBA" id="ARBA00022603"/>
    </source>
</evidence>
<organism evidence="9 10">
    <name type="scientific">Emericellopsis cladophorae</name>
    <dbReference type="NCBI Taxonomy" id="2686198"/>
    <lineage>
        <taxon>Eukaryota</taxon>
        <taxon>Fungi</taxon>
        <taxon>Dikarya</taxon>
        <taxon>Ascomycota</taxon>
        <taxon>Pezizomycotina</taxon>
        <taxon>Sordariomycetes</taxon>
        <taxon>Hypocreomycetidae</taxon>
        <taxon>Hypocreales</taxon>
        <taxon>Bionectriaceae</taxon>
        <taxon>Emericellopsis</taxon>
    </lineage>
</organism>
<dbReference type="GO" id="GO:0005739">
    <property type="term" value="C:mitochondrion"/>
    <property type="evidence" value="ECO:0007669"/>
    <property type="project" value="TreeGrafter"/>
</dbReference>
<reference evidence="9" key="1">
    <citation type="journal article" date="2021" name="J Fungi (Basel)">
        <title>Genomic and Metabolomic Analyses of the Marine Fungus Emericellopsis cladophorae: Insights into Saltwater Adaptability Mechanisms and Its Biosynthetic Potential.</title>
        <authorList>
            <person name="Goncalves M.F.M."/>
            <person name="Hilario S."/>
            <person name="Van de Peer Y."/>
            <person name="Esteves A.C."/>
            <person name="Alves A."/>
        </authorList>
    </citation>
    <scope>NUCLEOTIDE SEQUENCE</scope>
    <source>
        <strain evidence="9">MUM 19.33</strain>
    </source>
</reference>
<evidence type="ECO:0000256" key="1">
    <source>
        <dbReference type="ARBA" id="ARBA00009258"/>
    </source>
</evidence>
<feature type="region of interest" description="Disordered" evidence="7">
    <location>
        <begin position="365"/>
        <end position="393"/>
    </location>
</feature>
<keyword evidence="4" id="KW-0808">Transferase</keyword>
<evidence type="ECO:0000259" key="8">
    <source>
        <dbReference type="Pfam" id="PF01728"/>
    </source>
</evidence>
<dbReference type="Pfam" id="PF01728">
    <property type="entry name" value="FtsJ"/>
    <property type="match status" value="1"/>
</dbReference>
<evidence type="ECO:0000256" key="4">
    <source>
        <dbReference type="ARBA" id="ARBA00022679"/>
    </source>
</evidence>
<dbReference type="Gene3D" id="3.40.50.150">
    <property type="entry name" value="Vaccinia Virus protein VP39"/>
    <property type="match status" value="1"/>
</dbReference>
<keyword evidence="2" id="KW-0698">rRNA processing</keyword>
<feature type="region of interest" description="Disordered" evidence="7">
    <location>
        <begin position="662"/>
        <end position="681"/>
    </location>
</feature>
<feature type="compositionally biased region" description="Basic and acidic residues" evidence="7">
    <location>
        <begin position="205"/>
        <end position="216"/>
    </location>
</feature>
<evidence type="ECO:0000256" key="7">
    <source>
        <dbReference type="SAM" id="MobiDB-lite"/>
    </source>
</evidence>
<keyword evidence="3" id="KW-0489">Methyltransferase</keyword>
<evidence type="ECO:0000313" key="10">
    <source>
        <dbReference type="Proteomes" id="UP001055219"/>
    </source>
</evidence>
<name>A0A9Q0BBM9_9HYPO</name>
<feature type="domain" description="Ribosomal RNA methyltransferase FtsJ" evidence="8">
    <location>
        <begin position="591"/>
        <end position="819"/>
    </location>
</feature>
<dbReference type="Proteomes" id="UP001055219">
    <property type="component" value="Unassembled WGS sequence"/>
</dbReference>
<feature type="region of interest" description="Disordered" evidence="7">
    <location>
        <begin position="205"/>
        <end position="225"/>
    </location>
</feature>
<protein>
    <recommendedName>
        <fullName evidence="6">rRNA methyltransferase 2, mitochondrial</fullName>
    </recommendedName>
</protein>
<dbReference type="RefSeq" id="XP_051360338.1">
    <property type="nucleotide sequence ID" value="XM_051508595.1"/>
</dbReference>
<dbReference type="InterPro" id="IPR029063">
    <property type="entry name" value="SAM-dependent_MTases_sf"/>
</dbReference>
<dbReference type="EMBL" id="JAGIXG020000046">
    <property type="protein sequence ID" value="KAI6779482.1"/>
    <property type="molecule type" value="Genomic_DNA"/>
</dbReference>
<evidence type="ECO:0000313" key="9">
    <source>
        <dbReference type="EMBL" id="KAI6779482.1"/>
    </source>
</evidence>
<dbReference type="GeneID" id="75828415"/>
<evidence type="ECO:0000256" key="2">
    <source>
        <dbReference type="ARBA" id="ARBA00022552"/>
    </source>
</evidence>
<dbReference type="SUPFAM" id="SSF53335">
    <property type="entry name" value="S-adenosyl-L-methionine-dependent methyltransferases"/>
    <property type="match status" value="1"/>
</dbReference>
<proteinExistence type="inferred from homology"/>
<dbReference type="GO" id="GO:0008650">
    <property type="term" value="F:rRNA (uridine-2'-O-)-methyltransferase activity"/>
    <property type="evidence" value="ECO:0007669"/>
    <property type="project" value="TreeGrafter"/>
</dbReference>
<feature type="region of interest" description="Disordered" evidence="7">
    <location>
        <begin position="270"/>
        <end position="325"/>
    </location>
</feature>
<keyword evidence="10" id="KW-1185">Reference proteome</keyword>
<comment type="similarity">
    <text evidence="1">Belongs to the class I-like SAM-binding methyltransferase superfamily. RNA methyltransferase RlmE family.</text>
</comment>
<feature type="compositionally biased region" description="Basic residues" evidence="7">
    <location>
        <begin position="380"/>
        <end position="389"/>
    </location>
</feature>
<dbReference type="PANTHER" id="PTHR10920">
    <property type="entry name" value="RIBOSOMAL RNA METHYLTRANSFERASE"/>
    <property type="match status" value="1"/>
</dbReference>
<gene>
    <name evidence="9" type="ORF">J7T54_001898</name>
</gene>
<evidence type="ECO:0000256" key="5">
    <source>
        <dbReference type="ARBA" id="ARBA00022691"/>
    </source>
</evidence>
<evidence type="ECO:0000256" key="6">
    <source>
        <dbReference type="ARBA" id="ARBA00041184"/>
    </source>
</evidence>
<dbReference type="InterPro" id="IPR002877">
    <property type="entry name" value="RNA_MeTrfase_FtsJ_dom"/>
</dbReference>
<keyword evidence="5" id="KW-0949">S-adenosyl-L-methionine</keyword>
<dbReference type="AlphaFoldDB" id="A0A9Q0BBM9"/>
<accession>A0A9Q0BBM9</accession>
<dbReference type="InterPro" id="IPR050082">
    <property type="entry name" value="RNA_methyltr_RlmE"/>
</dbReference>
<feature type="region of interest" description="Disordered" evidence="7">
    <location>
        <begin position="406"/>
        <end position="492"/>
    </location>
</feature>
<comment type="caution">
    <text evidence="9">The sequence shown here is derived from an EMBL/GenBank/DDBJ whole genome shotgun (WGS) entry which is preliminary data.</text>
</comment>